<keyword evidence="2" id="KW-1185">Reference proteome</keyword>
<name>A0ACC0A1C3_CATRO</name>
<gene>
    <name evidence="1" type="ORF">M9H77_30949</name>
</gene>
<reference evidence="2" key="1">
    <citation type="journal article" date="2023" name="Nat. Plants">
        <title>Single-cell RNA sequencing provides a high-resolution roadmap for understanding the multicellular compartmentation of specialized metabolism.</title>
        <authorList>
            <person name="Sun S."/>
            <person name="Shen X."/>
            <person name="Li Y."/>
            <person name="Li Y."/>
            <person name="Wang S."/>
            <person name="Li R."/>
            <person name="Zhang H."/>
            <person name="Shen G."/>
            <person name="Guo B."/>
            <person name="Wei J."/>
            <person name="Xu J."/>
            <person name="St-Pierre B."/>
            <person name="Chen S."/>
            <person name="Sun C."/>
        </authorList>
    </citation>
    <scope>NUCLEOTIDE SEQUENCE [LARGE SCALE GENOMIC DNA]</scope>
</reference>
<proteinExistence type="predicted"/>
<evidence type="ECO:0000313" key="2">
    <source>
        <dbReference type="Proteomes" id="UP001060085"/>
    </source>
</evidence>
<sequence length="465" mass="51543">MKNHRFLLITLPVQGHLNPTLQLAKRLASTGAHVTFATTIYGRNRLKSLRNFDGLSYSFFSDGQDDEESRKNGDFTTYMERAKIVVAGEVTKLIQTFADEGKPITLVIYGFLLPWVALVASQLNVPSAFLVVQSATVFAILNKYFDSLGGVYNTGCKIESSVSVELPNLPLFSSSDLPTFLLPTDQHFTISAYLHEHIKYLEDDPKPCVLINTFHSLEEASIKATDNMDVISIGPLIPSAFTDGNDPEDKSFGCDLFDSNRSDYLQWLDSRPPHSVIYISFGSLAVLMKEQKVEILQGLLESGRSFLWTIRPSDDEDEAVKTAIQEGSSGEGIILSWCSQVEVLSHKSIGCFVSHCGWNSTLESLVAGVPIVACPQFSDQTTNAKMVEEVWGTGVRAGNTEGLVEREEIKRCLDILMGDGERGEEIRQNANKWRCLALEAVKKGGSSHNNLKMLLESFYENTLYV</sequence>
<dbReference type="Proteomes" id="UP001060085">
    <property type="component" value="Linkage Group LG07"/>
</dbReference>
<dbReference type="EMBL" id="CM044707">
    <property type="protein sequence ID" value="KAI5653762.1"/>
    <property type="molecule type" value="Genomic_DNA"/>
</dbReference>
<protein>
    <submittedName>
        <fullName evidence="1">Uncharacterized protein</fullName>
    </submittedName>
</protein>
<comment type="caution">
    <text evidence="1">The sequence shown here is derived from an EMBL/GenBank/DDBJ whole genome shotgun (WGS) entry which is preliminary data.</text>
</comment>
<evidence type="ECO:0000313" key="1">
    <source>
        <dbReference type="EMBL" id="KAI5653762.1"/>
    </source>
</evidence>
<organism evidence="1 2">
    <name type="scientific">Catharanthus roseus</name>
    <name type="common">Madagascar periwinkle</name>
    <name type="synonym">Vinca rosea</name>
    <dbReference type="NCBI Taxonomy" id="4058"/>
    <lineage>
        <taxon>Eukaryota</taxon>
        <taxon>Viridiplantae</taxon>
        <taxon>Streptophyta</taxon>
        <taxon>Embryophyta</taxon>
        <taxon>Tracheophyta</taxon>
        <taxon>Spermatophyta</taxon>
        <taxon>Magnoliopsida</taxon>
        <taxon>eudicotyledons</taxon>
        <taxon>Gunneridae</taxon>
        <taxon>Pentapetalae</taxon>
        <taxon>asterids</taxon>
        <taxon>lamiids</taxon>
        <taxon>Gentianales</taxon>
        <taxon>Apocynaceae</taxon>
        <taxon>Rauvolfioideae</taxon>
        <taxon>Vinceae</taxon>
        <taxon>Catharanthinae</taxon>
        <taxon>Catharanthus</taxon>
    </lineage>
</organism>
<accession>A0ACC0A1C3</accession>